<proteinExistence type="predicted"/>
<organism evidence="1 2">
    <name type="scientific">Burkholderia multivorans</name>
    <dbReference type="NCBI Taxonomy" id="87883"/>
    <lineage>
        <taxon>Bacteria</taxon>
        <taxon>Pseudomonadati</taxon>
        <taxon>Pseudomonadota</taxon>
        <taxon>Betaproteobacteria</taxon>
        <taxon>Burkholderiales</taxon>
        <taxon>Burkholderiaceae</taxon>
        <taxon>Burkholderia</taxon>
        <taxon>Burkholderia cepacia complex</taxon>
    </lineage>
</organism>
<gene>
    <name evidence="1" type="ORF">C6Q15_09705</name>
</gene>
<evidence type="ECO:0000313" key="1">
    <source>
        <dbReference type="EMBL" id="PRF62688.1"/>
    </source>
</evidence>
<dbReference type="InterPro" id="IPR011990">
    <property type="entry name" value="TPR-like_helical_dom_sf"/>
</dbReference>
<sequence>MMVAYAQENGIEPGAVKGLAESTFSSPVFADLVNGYRTQNGSIVKSVTADVVDRAKALLPKANQLGERLRFGDHNVVSNDGETVVMWMIEAANATGEKRKALLAKLAELSARGVPEAMTFQGFASEYGLFGFPKDLGRALSLYRSAAASKYQPAIYNLAIAAGYGKLQRPDLASALMYAGQAAAIAADASYRVCGFASFLSYRQGDRVRALQYATSCWSDLAGLSRARYDARASLSERVTLLRNSISTGIDDGYALLEQVTRDAGAEPQYLACKYELVNKYRRPTGGRNLRDDAVLCYRRYTPTGTQREASIRFNTVVPGIIGFVPTEIAALEKLRASNKFHYGWSVPYLPFRQQDVDLFAPYVSHAKQ</sequence>
<dbReference type="Gene3D" id="1.25.40.10">
    <property type="entry name" value="Tetratricopeptide repeat domain"/>
    <property type="match status" value="1"/>
</dbReference>
<reference evidence="1 2" key="1">
    <citation type="submission" date="2018-03" db="EMBL/GenBank/DDBJ databases">
        <authorList>
            <person name="Keele B.F."/>
        </authorList>
    </citation>
    <scope>NUCLEOTIDE SEQUENCE [LARGE SCALE GENOMIC DNA]</scope>
    <source>
        <strain evidence="1 2">AU19729</strain>
    </source>
</reference>
<dbReference type="EMBL" id="PVGH01000042">
    <property type="protein sequence ID" value="PRF62688.1"/>
    <property type="molecule type" value="Genomic_DNA"/>
</dbReference>
<dbReference type="SUPFAM" id="SSF81901">
    <property type="entry name" value="HCP-like"/>
    <property type="match status" value="1"/>
</dbReference>
<evidence type="ECO:0000313" key="2">
    <source>
        <dbReference type="Proteomes" id="UP000238982"/>
    </source>
</evidence>
<protein>
    <recommendedName>
        <fullName evidence="3">Sel1 repeat family protein</fullName>
    </recommendedName>
</protein>
<evidence type="ECO:0008006" key="3">
    <source>
        <dbReference type="Google" id="ProtNLM"/>
    </source>
</evidence>
<name>A0A2S9MU67_9BURK</name>
<accession>A0A2S9MU67</accession>
<comment type="caution">
    <text evidence="1">The sequence shown here is derived from an EMBL/GenBank/DDBJ whole genome shotgun (WGS) entry which is preliminary data.</text>
</comment>
<dbReference type="AlphaFoldDB" id="A0A2S9MU67"/>
<dbReference type="Proteomes" id="UP000238982">
    <property type="component" value="Unassembled WGS sequence"/>
</dbReference>